<evidence type="ECO:0000256" key="2">
    <source>
        <dbReference type="ARBA" id="ARBA00004673"/>
    </source>
</evidence>
<gene>
    <name evidence="10" type="ORF">NEZAVI_LOCUS1464</name>
</gene>
<keyword evidence="11" id="KW-1185">Reference proteome</keyword>
<dbReference type="PANTHER" id="PTHR48416:SF1">
    <property type="entry name" value="CYTOCHROME C OXIDASE SUBUNIT 6C"/>
    <property type="match status" value="1"/>
</dbReference>
<dbReference type="SUPFAM" id="SSF81415">
    <property type="entry name" value="Mitochondrial cytochrome c oxidase subunit VIc"/>
    <property type="match status" value="1"/>
</dbReference>
<evidence type="ECO:0000256" key="5">
    <source>
        <dbReference type="ARBA" id="ARBA00022792"/>
    </source>
</evidence>
<evidence type="ECO:0000256" key="3">
    <source>
        <dbReference type="ARBA" id="ARBA00007204"/>
    </source>
</evidence>
<dbReference type="Proteomes" id="UP001152798">
    <property type="component" value="Chromosome 1"/>
</dbReference>
<keyword evidence="7" id="KW-0496">Mitochondrion</keyword>
<dbReference type="InterPro" id="IPR051389">
    <property type="entry name" value="Cytochrome_c_oxidase_VIc"/>
</dbReference>
<protein>
    <recommendedName>
        <fullName evidence="12">Mitochondrial cytochrome c oxidase subunit VIc/VIIs domain-containing protein</fullName>
    </recommendedName>
</protein>
<organism evidence="10 11">
    <name type="scientific">Nezara viridula</name>
    <name type="common">Southern green stink bug</name>
    <name type="synonym">Cimex viridulus</name>
    <dbReference type="NCBI Taxonomy" id="85310"/>
    <lineage>
        <taxon>Eukaryota</taxon>
        <taxon>Metazoa</taxon>
        <taxon>Ecdysozoa</taxon>
        <taxon>Arthropoda</taxon>
        <taxon>Hexapoda</taxon>
        <taxon>Insecta</taxon>
        <taxon>Pterygota</taxon>
        <taxon>Neoptera</taxon>
        <taxon>Paraneoptera</taxon>
        <taxon>Hemiptera</taxon>
        <taxon>Heteroptera</taxon>
        <taxon>Panheteroptera</taxon>
        <taxon>Pentatomomorpha</taxon>
        <taxon>Pentatomoidea</taxon>
        <taxon>Pentatomidae</taxon>
        <taxon>Pentatominae</taxon>
        <taxon>Nezara</taxon>
    </lineage>
</organism>
<evidence type="ECO:0000256" key="6">
    <source>
        <dbReference type="ARBA" id="ARBA00022989"/>
    </source>
</evidence>
<evidence type="ECO:0000256" key="9">
    <source>
        <dbReference type="SAM" id="Phobius"/>
    </source>
</evidence>
<evidence type="ECO:0000313" key="11">
    <source>
        <dbReference type="Proteomes" id="UP001152798"/>
    </source>
</evidence>
<dbReference type="Pfam" id="PF02937">
    <property type="entry name" value="COX6C"/>
    <property type="match status" value="1"/>
</dbReference>
<reference evidence="10" key="1">
    <citation type="submission" date="2022-01" db="EMBL/GenBank/DDBJ databases">
        <authorList>
            <person name="King R."/>
        </authorList>
    </citation>
    <scope>NUCLEOTIDE SEQUENCE</scope>
</reference>
<accession>A0A9P0E3J5</accession>
<sequence>MPDPPKKLTQPRMKGLLQRQIMFNVGTAITLGVITGVLFRLFICDVRKKKFEDYYREFDPEDDITKMLKMGADFQSCPDFR</sequence>
<name>A0A9P0E3J5_NEZVI</name>
<comment type="similarity">
    <text evidence="3">Belongs to the cytochrome c oxidase subunit 6c family.</text>
</comment>
<comment type="subcellular location">
    <subcellularLocation>
        <location evidence="1">Mitochondrion inner membrane</location>
        <topology evidence="1">Single-pass membrane protein</topology>
    </subcellularLocation>
</comment>
<evidence type="ECO:0000256" key="7">
    <source>
        <dbReference type="ARBA" id="ARBA00023128"/>
    </source>
</evidence>
<feature type="transmembrane region" description="Helical" evidence="9">
    <location>
        <begin position="21"/>
        <end position="43"/>
    </location>
</feature>
<dbReference type="OrthoDB" id="10051322at2759"/>
<evidence type="ECO:0000256" key="1">
    <source>
        <dbReference type="ARBA" id="ARBA00004434"/>
    </source>
</evidence>
<evidence type="ECO:0008006" key="12">
    <source>
        <dbReference type="Google" id="ProtNLM"/>
    </source>
</evidence>
<dbReference type="GO" id="GO:0005743">
    <property type="term" value="C:mitochondrial inner membrane"/>
    <property type="evidence" value="ECO:0007669"/>
    <property type="project" value="UniProtKB-SubCell"/>
</dbReference>
<dbReference type="Gene3D" id="4.10.93.10">
    <property type="entry name" value="Mitochondrial cytochrome c oxidase subunit VIc/VIIs"/>
    <property type="match status" value="1"/>
</dbReference>
<evidence type="ECO:0000313" key="10">
    <source>
        <dbReference type="EMBL" id="CAH1390230.1"/>
    </source>
</evidence>
<dbReference type="InterPro" id="IPR037169">
    <property type="entry name" value="Cytochrome_c_oxidase_VIc_sf"/>
</dbReference>
<evidence type="ECO:0000256" key="8">
    <source>
        <dbReference type="ARBA" id="ARBA00023136"/>
    </source>
</evidence>
<keyword evidence="8 9" id="KW-0472">Membrane</keyword>
<comment type="pathway">
    <text evidence="2">Energy metabolism; oxidative phosphorylation.</text>
</comment>
<proteinExistence type="inferred from homology"/>
<evidence type="ECO:0000256" key="4">
    <source>
        <dbReference type="ARBA" id="ARBA00022692"/>
    </source>
</evidence>
<dbReference type="AlphaFoldDB" id="A0A9P0E3J5"/>
<keyword evidence="5" id="KW-0999">Mitochondrion inner membrane</keyword>
<dbReference type="PANTHER" id="PTHR48416">
    <property type="entry name" value="CYTOCHROME C OXIDASE SUBUNIT 6C"/>
    <property type="match status" value="1"/>
</dbReference>
<keyword evidence="4 9" id="KW-0812">Transmembrane</keyword>
<dbReference type="InterPro" id="IPR034884">
    <property type="entry name" value="Cytochrome_c_oxidase_VIc/VIIs"/>
</dbReference>
<dbReference type="EMBL" id="OV725077">
    <property type="protein sequence ID" value="CAH1390230.1"/>
    <property type="molecule type" value="Genomic_DNA"/>
</dbReference>
<keyword evidence="6 9" id="KW-1133">Transmembrane helix</keyword>